<comment type="caution">
    <text evidence="1">The sequence shown here is derived from an EMBL/GenBank/DDBJ whole genome shotgun (WGS) entry which is preliminary data.</text>
</comment>
<protein>
    <submittedName>
        <fullName evidence="1">Uncharacterized protein</fullName>
    </submittedName>
</protein>
<dbReference type="AlphaFoldDB" id="A0A9X1IRT2"/>
<reference evidence="1" key="1">
    <citation type="submission" date="2021-05" db="EMBL/GenBank/DDBJ databases">
        <title>Genome of Sphingobium sp. strain.</title>
        <authorList>
            <person name="Fan R."/>
        </authorList>
    </citation>
    <scope>NUCLEOTIDE SEQUENCE</scope>
    <source>
        <strain evidence="1">H33</strain>
    </source>
</reference>
<dbReference type="RefSeq" id="WP_214624076.1">
    <property type="nucleotide sequence ID" value="NZ_JAHGAW010000008.1"/>
</dbReference>
<proteinExistence type="predicted"/>
<organism evidence="1 2">
    <name type="scientific">Sphingobium nicotianae</name>
    <dbReference type="NCBI Taxonomy" id="2782607"/>
    <lineage>
        <taxon>Bacteria</taxon>
        <taxon>Pseudomonadati</taxon>
        <taxon>Pseudomonadota</taxon>
        <taxon>Alphaproteobacteria</taxon>
        <taxon>Sphingomonadales</taxon>
        <taxon>Sphingomonadaceae</taxon>
        <taxon>Sphingobium</taxon>
    </lineage>
</organism>
<keyword evidence="2" id="KW-1185">Reference proteome</keyword>
<accession>A0A9X1IRT2</accession>
<dbReference type="EMBL" id="JAHGAW010000008">
    <property type="protein sequence ID" value="MBT2187816.1"/>
    <property type="molecule type" value="Genomic_DNA"/>
</dbReference>
<evidence type="ECO:0000313" key="1">
    <source>
        <dbReference type="EMBL" id="MBT2187816.1"/>
    </source>
</evidence>
<evidence type="ECO:0000313" key="2">
    <source>
        <dbReference type="Proteomes" id="UP001138757"/>
    </source>
</evidence>
<sequence>MTPAPRLATSESSMRGTLRSWRAALRRTFLQPDSITLLSLAPEDVAKRLAGAHSPSA</sequence>
<gene>
    <name evidence="1" type="ORF">KK488_12750</name>
</gene>
<dbReference type="Proteomes" id="UP001138757">
    <property type="component" value="Unassembled WGS sequence"/>
</dbReference>
<name>A0A9X1IRT2_9SPHN</name>